<evidence type="ECO:0000313" key="1">
    <source>
        <dbReference type="EMBL" id="MEJ7139356.1"/>
    </source>
</evidence>
<name>A0ACC6P555_9BURK</name>
<dbReference type="EMBL" id="JAWDIE010000025">
    <property type="protein sequence ID" value="MEJ7139356.1"/>
    <property type="molecule type" value="Genomic_DNA"/>
</dbReference>
<keyword evidence="2" id="KW-1185">Reference proteome</keyword>
<organism evidence="1 2">
    <name type="scientific">Amphibiibacter pelophylacis</name>
    <dbReference type="NCBI Taxonomy" id="1799477"/>
    <lineage>
        <taxon>Bacteria</taxon>
        <taxon>Pseudomonadati</taxon>
        <taxon>Pseudomonadota</taxon>
        <taxon>Betaproteobacteria</taxon>
        <taxon>Burkholderiales</taxon>
        <taxon>Sphaerotilaceae</taxon>
        <taxon>Amphibiibacter</taxon>
    </lineage>
</organism>
<reference evidence="1" key="1">
    <citation type="submission" date="2023-10" db="EMBL/GenBank/DDBJ databases">
        <title>Amphibacter perezi, gen. nov., sp. nov. a novel taxa of the family Comamonadaceae, class Betaproteobacteria isolated from the skin microbiota of Pelophylax perezi from different populations.</title>
        <authorList>
            <person name="Costa S."/>
            <person name="Proenca D.N."/>
            <person name="Lopes I."/>
            <person name="Morais P.V."/>
        </authorList>
    </citation>
    <scope>NUCLEOTIDE SEQUENCE</scope>
    <source>
        <strain evidence="1">SL12-8</strain>
    </source>
</reference>
<accession>A0ACC6P555</accession>
<proteinExistence type="predicted"/>
<protein>
    <submittedName>
        <fullName evidence="1">Transporter associated domain-containing protein</fullName>
    </submittedName>
</protein>
<sequence>MSEHPAGGSSAPAAGAPDAAQSGKKGFFERLMGRWSGEPDAIADRAALLAALGAAADQAIIDRESHAMLSGVLRLAERSAADVMVTRKRMDLVDIAMSYDAILSLVLETRHSRFPVYEDDTDRIIGVLLAKDLLMLQRAPELNLRTLLRPAMFVPESKNLAELLREFRAERNHIAIVVDEFGSTAGLVTIEDVLEEIVGEIEDEYDEEDEEDRESIVSMADGSWRVSGDTDIEAVNKAFGSAIDDSDFDTIAGCLTHAHGQLPVKGQILAVDREGRLLDTASSGSPAPYLTFQVMLARGGTVRWFRVRTAVPVAPDRPASAV</sequence>
<comment type="caution">
    <text evidence="1">The sequence shown here is derived from an EMBL/GenBank/DDBJ whole genome shotgun (WGS) entry which is preliminary data.</text>
</comment>
<dbReference type="Proteomes" id="UP001364695">
    <property type="component" value="Unassembled WGS sequence"/>
</dbReference>
<evidence type="ECO:0000313" key="2">
    <source>
        <dbReference type="Proteomes" id="UP001364695"/>
    </source>
</evidence>
<gene>
    <name evidence="1" type="ORF">RV045_13100</name>
</gene>